<dbReference type="AlphaFoldDB" id="A0A5B7GMN4"/>
<reference evidence="2" key="1">
    <citation type="submission" date="2019-05" db="EMBL/GenBank/DDBJ databases">
        <title>Another draft genome of Portunus trituberculatus and its Hox gene families provides insights of decapod evolution.</title>
        <authorList>
            <person name="Jeong J.-H."/>
            <person name="Song I."/>
            <person name="Kim S."/>
            <person name="Choi T."/>
            <person name="Kim D."/>
            <person name="Ryu S."/>
            <person name="Kim W."/>
        </authorList>
    </citation>
    <scope>NUCLEOTIDE SEQUENCE [LARGE SCALE GENOMIC DNA]</scope>
    <source>
        <tissue evidence="2">Muscle</tissue>
    </source>
</reference>
<name>A0A5B7GMN4_PORTR</name>
<proteinExistence type="predicted"/>
<evidence type="ECO:0000313" key="2">
    <source>
        <dbReference type="EMBL" id="MPC60172.1"/>
    </source>
</evidence>
<evidence type="ECO:0000313" key="3">
    <source>
        <dbReference type="Proteomes" id="UP000324222"/>
    </source>
</evidence>
<evidence type="ECO:0000256" key="1">
    <source>
        <dbReference type="SAM" id="MobiDB-lite"/>
    </source>
</evidence>
<keyword evidence="3" id="KW-1185">Reference proteome</keyword>
<accession>A0A5B7GMN4</accession>
<dbReference type="EMBL" id="VSRR010017258">
    <property type="protein sequence ID" value="MPC60172.1"/>
    <property type="molecule type" value="Genomic_DNA"/>
</dbReference>
<dbReference type="Proteomes" id="UP000324222">
    <property type="component" value="Unassembled WGS sequence"/>
</dbReference>
<feature type="compositionally biased region" description="Basic and acidic residues" evidence="1">
    <location>
        <begin position="46"/>
        <end position="55"/>
    </location>
</feature>
<protein>
    <submittedName>
        <fullName evidence="2">Uncharacterized protein</fullName>
    </submittedName>
</protein>
<sequence length="62" mass="6530">MGRGAGANSPVLESGGGRSTTQVKAIYARCFLGRDTRLLAVRRGKATRETEDPQHTEASGAL</sequence>
<gene>
    <name evidence="2" type="ORF">E2C01_054210</name>
</gene>
<feature type="region of interest" description="Disordered" evidence="1">
    <location>
        <begin position="43"/>
        <end position="62"/>
    </location>
</feature>
<organism evidence="2 3">
    <name type="scientific">Portunus trituberculatus</name>
    <name type="common">Swimming crab</name>
    <name type="synonym">Neptunus trituberculatus</name>
    <dbReference type="NCBI Taxonomy" id="210409"/>
    <lineage>
        <taxon>Eukaryota</taxon>
        <taxon>Metazoa</taxon>
        <taxon>Ecdysozoa</taxon>
        <taxon>Arthropoda</taxon>
        <taxon>Crustacea</taxon>
        <taxon>Multicrustacea</taxon>
        <taxon>Malacostraca</taxon>
        <taxon>Eumalacostraca</taxon>
        <taxon>Eucarida</taxon>
        <taxon>Decapoda</taxon>
        <taxon>Pleocyemata</taxon>
        <taxon>Brachyura</taxon>
        <taxon>Eubrachyura</taxon>
        <taxon>Portunoidea</taxon>
        <taxon>Portunidae</taxon>
        <taxon>Portuninae</taxon>
        <taxon>Portunus</taxon>
    </lineage>
</organism>
<comment type="caution">
    <text evidence="2">The sequence shown here is derived from an EMBL/GenBank/DDBJ whole genome shotgun (WGS) entry which is preliminary data.</text>
</comment>